<dbReference type="Gene3D" id="3.30.200.20">
    <property type="entry name" value="Phosphorylase Kinase, domain 1"/>
    <property type="match status" value="1"/>
</dbReference>
<dbReference type="PROSITE" id="PS50011">
    <property type="entry name" value="PROTEIN_KINASE_DOM"/>
    <property type="match status" value="1"/>
</dbReference>
<evidence type="ECO:0000256" key="4">
    <source>
        <dbReference type="ARBA" id="ARBA00022543"/>
    </source>
</evidence>
<dbReference type="Pfam" id="PF00989">
    <property type="entry name" value="PAS"/>
    <property type="match status" value="1"/>
</dbReference>
<keyword evidence="10" id="KW-0157">Chromophore</keyword>
<protein>
    <recommendedName>
        <fullName evidence="2">non-specific serine/threonine protein kinase</fullName>
        <ecNumber evidence="2">2.7.11.1</ecNumber>
    </recommendedName>
</protein>
<keyword evidence="11" id="KW-0472">Membrane</keyword>
<evidence type="ECO:0000313" key="18">
    <source>
        <dbReference type="Proteomes" id="UP000504610"/>
    </source>
</evidence>
<evidence type="ECO:0000256" key="15">
    <source>
        <dbReference type="SAM" id="MobiDB-lite"/>
    </source>
</evidence>
<dbReference type="GeneID" id="108857922"/>
<dbReference type="KEGG" id="rsz:108857922"/>
<evidence type="ECO:0000256" key="12">
    <source>
        <dbReference type="ARBA" id="ARBA00023170"/>
    </source>
</evidence>
<evidence type="ECO:0000256" key="9">
    <source>
        <dbReference type="ARBA" id="ARBA00022840"/>
    </source>
</evidence>
<dbReference type="SUPFAM" id="SSF56112">
    <property type="entry name" value="Protein kinase-like (PK-like)"/>
    <property type="match status" value="1"/>
</dbReference>
<dbReference type="CDD" id="cd13999">
    <property type="entry name" value="STKc_MAP3K-like"/>
    <property type="match status" value="1"/>
</dbReference>
<dbReference type="PANTHER" id="PTHR44329:SF186">
    <property type="entry name" value="PROTEIN KINASE DOMAIN-CONTAINING PROTEIN"/>
    <property type="match status" value="1"/>
</dbReference>
<reference evidence="19" key="2">
    <citation type="submission" date="2025-08" db="UniProtKB">
        <authorList>
            <consortium name="RefSeq"/>
        </authorList>
    </citation>
    <scope>IDENTIFICATION</scope>
    <source>
        <tissue evidence="19">Leaf</tissue>
    </source>
</reference>
<comment type="subcellular location">
    <subcellularLocation>
        <location evidence="1">Membrane</location>
    </subcellularLocation>
</comment>
<keyword evidence="3" id="KW-0723">Serine/threonine-protein kinase</keyword>
<sequence length="702" mass="77884">MEPPPPNELLKKLLELEQSHEHLKQQMSRLKISTDLTQPVRGNIGEGDPTRRKSVPASSFQKQKRIQDSINLRDGVGGRGTRPSAGKFTNKQYLNILQSISQSVHVFDLNMQIIFWNAMSEKIYGHTAEEVVGKNPIDVLVDGRDAPFAMNIAQRCVSGESWTGEFPVKSKSGERILAVTTCSPFYDDDGSLVGIISITSNTEPYLHPRLPLATLKAKEDETNSSTGRNSFASRLGFGTKEAGLDSHQSIQAAITSKISDLASKVSNKVKSKLRVGDSSATLCDRVCGATLSDNSDDPSSSSSASIQRVDLIYPPFGVFSCDEEAATPKICTSEADHEVSKGKPGHSGWPWSQNQHINPFCDVNPGSDSSDSSKGGNNEASSMWSSSINANSTRSTSTCGSASSSGINKADTDSEYEILWDDLTIGEDIGRGSCGTVYHSLWFGSDVAVKVFSKQEYSKEVMQSFRQEVSLMRRLRHPNVLLFMGAVTSPPRLCIVSEFLPRGSLFLLLRRSTLNLNWKRRINMALDIARGMNYLHCCSPPIIHRDLKSSNLLVDRNWTVKVADFGLSRIKHETYLTSKSGKGTPQWMAPEVLRNESADEKSDIYSFGVVLWELATGRIPWETLNSMQVIGAVGFMNQRLEIPKDIDPRWISLIESCWHSDTKLRPTFQELMEELRDLQRKYAIQFQATCSRLLDNPLLQDN</sequence>
<feature type="region of interest" description="Disordered" evidence="15">
    <location>
        <begin position="360"/>
        <end position="389"/>
    </location>
</feature>
<dbReference type="PANTHER" id="PTHR44329">
    <property type="entry name" value="SERINE/THREONINE-PROTEIN KINASE TNNI3K-RELATED"/>
    <property type="match status" value="1"/>
</dbReference>
<dbReference type="GO" id="GO:0016020">
    <property type="term" value="C:membrane"/>
    <property type="evidence" value="ECO:0007669"/>
    <property type="project" value="UniProtKB-SubCell"/>
</dbReference>
<dbReference type="Proteomes" id="UP000504610">
    <property type="component" value="Chromosome 5"/>
</dbReference>
<dbReference type="EC" id="2.7.11.1" evidence="2"/>
<feature type="region of interest" description="Disordered" evidence="15">
    <location>
        <begin position="35"/>
        <end position="64"/>
    </location>
</feature>
<feature type="compositionally biased region" description="Low complexity" evidence="15">
    <location>
        <begin position="367"/>
        <end position="389"/>
    </location>
</feature>
<dbReference type="FunFam" id="1.10.510.10:FF:000476">
    <property type="entry name" value="PAS domain-containing protein tyrosine kinase family protein"/>
    <property type="match status" value="1"/>
</dbReference>
<dbReference type="OrthoDB" id="339325at2759"/>
<evidence type="ECO:0000256" key="3">
    <source>
        <dbReference type="ARBA" id="ARBA00022527"/>
    </source>
</evidence>
<gene>
    <name evidence="19" type="primary">LOC108857922</name>
</gene>
<dbReference type="SUPFAM" id="SSF55785">
    <property type="entry name" value="PYP-like sensor domain (PAS domain)"/>
    <property type="match status" value="1"/>
</dbReference>
<keyword evidence="4" id="KW-0600">Photoreceptor protein</keyword>
<proteinExistence type="predicted"/>
<dbReference type="InterPro" id="IPR001245">
    <property type="entry name" value="Ser-Thr/Tyr_kinase_cat_dom"/>
</dbReference>
<dbReference type="InterPro" id="IPR011009">
    <property type="entry name" value="Kinase-like_dom_sf"/>
</dbReference>
<evidence type="ECO:0000256" key="1">
    <source>
        <dbReference type="ARBA" id="ARBA00004370"/>
    </source>
</evidence>
<keyword evidence="5" id="KW-0716">Sensory transduction</keyword>
<dbReference type="InterPro" id="IPR051681">
    <property type="entry name" value="Ser/Thr_Kinases-Pseudokinases"/>
</dbReference>
<evidence type="ECO:0000256" key="10">
    <source>
        <dbReference type="ARBA" id="ARBA00022991"/>
    </source>
</evidence>
<comment type="catalytic activity">
    <reaction evidence="14">
        <text>L-seryl-[protein] + ATP = O-phospho-L-seryl-[protein] + ADP + H(+)</text>
        <dbReference type="Rhea" id="RHEA:17989"/>
        <dbReference type="Rhea" id="RHEA-COMP:9863"/>
        <dbReference type="Rhea" id="RHEA-COMP:11604"/>
        <dbReference type="ChEBI" id="CHEBI:15378"/>
        <dbReference type="ChEBI" id="CHEBI:29999"/>
        <dbReference type="ChEBI" id="CHEBI:30616"/>
        <dbReference type="ChEBI" id="CHEBI:83421"/>
        <dbReference type="ChEBI" id="CHEBI:456216"/>
        <dbReference type="EC" id="2.7.11.1"/>
    </reaction>
</comment>
<evidence type="ECO:0000256" key="14">
    <source>
        <dbReference type="ARBA" id="ARBA00048679"/>
    </source>
</evidence>
<evidence type="ECO:0000256" key="8">
    <source>
        <dbReference type="ARBA" id="ARBA00022777"/>
    </source>
</evidence>
<evidence type="ECO:0000256" key="2">
    <source>
        <dbReference type="ARBA" id="ARBA00012513"/>
    </source>
</evidence>
<keyword evidence="8" id="KW-0418">Kinase</keyword>
<dbReference type="InterPro" id="IPR035965">
    <property type="entry name" value="PAS-like_dom_sf"/>
</dbReference>
<dbReference type="Gene3D" id="3.30.450.20">
    <property type="entry name" value="PAS domain"/>
    <property type="match status" value="1"/>
</dbReference>
<dbReference type="InterPro" id="IPR013767">
    <property type="entry name" value="PAS_fold"/>
</dbReference>
<keyword evidence="6" id="KW-0808">Transferase</keyword>
<dbReference type="AlphaFoldDB" id="A0A9W3DUA2"/>
<evidence type="ECO:0000259" key="17">
    <source>
        <dbReference type="PROSITE" id="PS50112"/>
    </source>
</evidence>
<reference evidence="18" key="1">
    <citation type="journal article" date="2019" name="Database">
        <title>The radish genome database (RadishGD): an integrated information resource for radish genomics.</title>
        <authorList>
            <person name="Yu H.J."/>
            <person name="Baek S."/>
            <person name="Lee Y.J."/>
            <person name="Cho A."/>
            <person name="Mun J.H."/>
        </authorList>
    </citation>
    <scope>NUCLEOTIDE SEQUENCE [LARGE SCALE GENOMIC DNA]</scope>
    <source>
        <strain evidence="18">cv. WK10039</strain>
    </source>
</reference>
<evidence type="ECO:0000256" key="6">
    <source>
        <dbReference type="ARBA" id="ARBA00022679"/>
    </source>
</evidence>
<dbReference type="PROSITE" id="PS00108">
    <property type="entry name" value="PROTEIN_KINASE_ST"/>
    <property type="match status" value="1"/>
</dbReference>
<dbReference type="SMART" id="SM00091">
    <property type="entry name" value="PAS"/>
    <property type="match status" value="1"/>
</dbReference>
<dbReference type="GO" id="GO:0009881">
    <property type="term" value="F:photoreceptor activity"/>
    <property type="evidence" value="ECO:0007669"/>
    <property type="project" value="UniProtKB-KW"/>
</dbReference>
<organism evidence="18 19">
    <name type="scientific">Raphanus sativus</name>
    <name type="common">Radish</name>
    <name type="synonym">Raphanus raphanistrum var. sativus</name>
    <dbReference type="NCBI Taxonomy" id="3726"/>
    <lineage>
        <taxon>Eukaryota</taxon>
        <taxon>Viridiplantae</taxon>
        <taxon>Streptophyta</taxon>
        <taxon>Embryophyta</taxon>
        <taxon>Tracheophyta</taxon>
        <taxon>Spermatophyta</taxon>
        <taxon>Magnoliopsida</taxon>
        <taxon>eudicotyledons</taxon>
        <taxon>Gunneridae</taxon>
        <taxon>Pentapetalae</taxon>
        <taxon>rosids</taxon>
        <taxon>malvids</taxon>
        <taxon>Brassicales</taxon>
        <taxon>Brassicaceae</taxon>
        <taxon>Brassiceae</taxon>
        <taxon>Raphanus</taxon>
    </lineage>
</organism>
<dbReference type="InterPro" id="IPR000014">
    <property type="entry name" value="PAS"/>
</dbReference>
<keyword evidence="12" id="KW-0675">Receptor</keyword>
<keyword evidence="18" id="KW-1185">Reference proteome</keyword>
<dbReference type="PRINTS" id="PR00109">
    <property type="entry name" value="TYRKINASE"/>
</dbReference>
<evidence type="ECO:0000256" key="7">
    <source>
        <dbReference type="ARBA" id="ARBA00022741"/>
    </source>
</evidence>
<name>A0A9W3DUA2_RAPSA</name>
<dbReference type="RefSeq" id="XP_056867384.1">
    <property type="nucleotide sequence ID" value="XM_057011404.1"/>
</dbReference>
<dbReference type="CDD" id="cd00130">
    <property type="entry name" value="PAS"/>
    <property type="match status" value="1"/>
</dbReference>
<dbReference type="GO" id="GO:0006355">
    <property type="term" value="P:regulation of DNA-templated transcription"/>
    <property type="evidence" value="ECO:0007669"/>
    <property type="project" value="InterPro"/>
</dbReference>
<dbReference type="GO" id="GO:0005524">
    <property type="term" value="F:ATP binding"/>
    <property type="evidence" value="ECO:0007669"/>
    <property type="project" value="UniProtKB-KW"/>
</dbReference>
<dbReference type="InterPro" id="IPR008271">
    <property type="entry name" value="Ser/Thr_kinase_AS"/>
</dbReference>
<evidence type="ECO:0000256" key="5">
    <source>
        <dbReference type="ARBA" id="ARBA00022606"/>
    </source>
</evidence>
<keyword evidence="9" id="KW-0067">ATP-binding</keyword>
<dbReference type="GO" id="GO:0004674">
    <property type="term" value="F:protein serine/threonine kinase activity"/>
    <property type="evidence" value="ECO:0007669"/>
    <property type="project" value="UniProtKB-KW"/>
</dbReference>
<dbReference type="FunFam" id="3.30.200.20:FF:000329">
    <property type="entry name" value="PAS domain-containing protein tyrosine kinase"/>
    <property type="match status" value="1"/>
</dbReference>
<dbReference type="SMART" id="SM00220">
    <property type="entry name" value="S_TKc"/>
    <property type="match status" value="1"/>
</dbReference>
<feature type="domain" description="PAS" evidence="17">
    <location>
        <begin position="89"/>
        <end position="160"/>
    </location>
</feature>
<evidence type="ECO:0000256" key="11">
    <source>
        <dbReference type="ARBA" id="ARBA00023136"/>
    </source>
</evidence>
<dbReference type="PROSITE" id="PS50112">
    <property type="entry name" value="PAS"/>
    <property type="match status" value="1"/>
</dbReference>
<comment type="catalytic activity">
    <reaction evidence="13">
        <text>L-threonyl-[protein] + ATP = O-phospho-L-threonyl-[protein] + ADP + H(+)</text>
        <dbReference type="Rhea" id="RHEA:46608"/>
        <dbReference type="Rhea" id="RHEA-COMP:11060"/>
        <dbReference type="Rhea" id="RHEA-COMP:11605"/>
        <dbReference type="ChEBI" id="CHEBI:15378"/>
        <dbReference type="ChEBI" id="CHEBI:30013"/>
        <dbReference type="ChEBI" id="CHEBI:30616"/>
        <dbReference type="ChEBI" id="CHEBI:61977"/>
        <dbReference type="ChEBI" id="CHEBI:456216"/>
        <dbReference type="EC" id="2.7.11.1"/>
    </reaction>
</comment>
<dbReference type="NCBIfam" id="TIGR00229">
    <property type="entry name" value="sensory_box"/>
    <property type="match status" value="1"/>
</dbReference>
<evidence type="ECO:0000256" key="13">
    <source>
        <dbReference type="ARBA" id="ARBA00047899"/>
    </source>
</evidence>
<dbReference type="Gene3D" id="1.10.510.10">
    <property type="entry name" value="Transferase(Phosphotransferase) domain 1"/>
    <property type="match status" value="1"/>
</dbReference>
<dbReference type="Pfam" id="PF07714">
    <property type="entry name" value="PK_Tyr_Ser-Thr"/>
    <property type="match status" value="1"/>
</dbReference>
<keyword evidence="7" id="KW-0547">Nucleotide-binding</keyword>
<evidence type="ECO:0000259" key="16">
    <source>
        <dbReference type="PROSITE" id="PS50011"/>
    </source>
</evidence>
<accession>A0A9W3DUA2</accession>
<feature type="domain" description="Protein kinase" evidence="16">
    <location>
        <begin position="423"/>
        <end position="683"/>
    </location>
</feature>
<dbReference type="InterPro" id="IPR000719">
    <property type="entry name" value="Prot_kinase_dom"/>
</dbReference>
<evidence type="ECO:0000313" key="19">
    <source>
        <dbReference type="RefSeq" id="XP_056867384.1"/>
    </source>
</evidence>